<reference evidence="2 3" key="1">
    <citation type="submission" date="2018-06" db="EMBL/GenBank/DDBJ databases">
        <title>Novel Chryseobacterium species.</title>
        <authorList>
            <person name="Newman J."/>
            <person name="Hugo C."/>
            <person name="Oosthuizen L."/>
            <person name="Charimba G."/>
        </authorList>
    </citation>
    <scope>NUCLEOTIDE SEQUENCE [LARGE SCALE GENOMIC DNA]</scope>
    <source>
        <strain evidence="2 3">7_F195</strain>
    </source>
</reference>
<gene>
    <name evidence="2" type="ORF">DRF67_21100</name>
</gene>
<evidence type="ECO:0000313" key="2">
    <source>
        <dbReference type="EMBL" id="REC41740.1"/>
    </source>
</evidence>
<dbReference type="AlphaFoldDB" id="A0A3D9AK64"/>
<keyword evidence="1" id="KW-0732">Signal</keyword>
<name>A0A3D9AK64_9FLAO</name>
<feature type="chain" id="PRO_5017678247" evidence="1">
    <location>
        <begin position="37"/>
        <end position="199"/>
    </location>
</feature>
<proteinExistence type="predicted"/>
<organism evidence="2 3">
    <name type="scientific">Chryseobacterium pennipullorum</name>
    <dbReference type="NCBI Taxonomy" id="2258963"/>
    <lineage>
        <taxon>Bacteria</taxon>
        <taxon>Pseudomonadati</taxon>
        <taxon>Bacteroidota</taxon>
        <taxon>Flavobacteriia</taxon>
        <taxon>Flavobacteriales</taxon>
        <taxon>Weeksellaceae</taxon>
        <taxon>Chryseobacterium group</taxon>
        <taxon>Chryseobacterium</taxon>
    </lineage>
</organism>
<dbReference type="Proteomes" id="UP000256257">
    <property type="component" value="Unassembled WGS sequence"/>
</dbReference>
<comment type="caution">
    <text evidence="2">The sequence shown here is derived from an EMBL/GenBank/DDBJ whole genome shotgun (WGS) entry which is preliminary data.</text>
</comment>
<sequence length="199" mass="21301">MENTTSKLIKTINLKTKTMKKLLLMAGGLVSFGLSAQISGDLYIQNYTPHYVEYNIVRSNTASVTANCSPSIQSAPSTGLSKLTYSTNPGVTPAQAYYSDNINTSNTFNASFPDTPLINGWSINTAPAIFPVLPVLVAPTQWSGMKFGIQDTSGTNIGGFYWMGKSCGGPIVADLSSYTNAVVSGQYYTLGGASWFIIY</sequence>
<evidence type="ECO:0000256" key="1">
    <source>
        <dbReference type="SAM" id="SignalP"/>
    </source>
</evidence>
<dbReference type="EMBL" id="QNVV01000035">
    <property type="protein sequence ID" value="REC41740.1"/>
    <property type="molecule type" value="Genomic_DNA"/>
</dbReference>
<feature type="signal peptide" evidence="1">
    <location>
        <begin position="1"/>
        <end position="36"/>
    </location>
</feature>
<accession>A0A3D9AK64</accession>
<evidence type="ECO:0000313" key="3">
    <source>
        <dbReference type="Proteomes" id="UP000256257"/>
    </source>
</evidence>
<keyword evidence="3" id="KW-1185">Reference proteome</keyword>
<protein>
    <submittedName>
        <fullName evidence="2">Uncharacterized protein</fullName>
    </submittedName>
</protein>